<keyword evidence="3 6" id="KW-0812">Transmembrane</keyword>
<dbReference type="OrthoDB" id="5638726at2"/>
<feature type="transmembrane region" description="Helical" evidence="6">
    <location>
        <begin position="115"/>
        <end position="137"/>
    </location>
</feature>
<dbReference type="PANTHER" id="PTHR30086">
    <property type="entry name" value="ARGININE EXPORTER PROTEIN ARGO"/>
    <property type="match status" value="1"/>
</dbReference>
<feature type="transmembrane region" description="Helical" evidence="6">
    <location>
        <begin position="6"/>
        <end position="27"/>
    </location>
</feature>
<dbReference type="eggNOG" id="COG1279">
    <property type="taxonomic scope" value="Bacteria"/>
</dbReference>
<evidence type="ECO:0000256" key="5">
    <source>
        <dbReference type="ARBA" id="ARBA00023136"/>
    </source>
</evidence>
<sequence>MLKAFLHGFVLAIGLIIAIGPQNMFILTQGATHSRFAKAIPAIITSSISDTILILIAVLGVSLLVLNKLWVMVTVTTIGTVFLIYIGWVNWKSSQAHNHIIHTSESTNWPVRRQVVFALSFSLLNPGAIMDTIGVIGTSSLTYSGREKLSFTLATIAVSWIWFALLALTGRIMRKNIAMYDVLNKASAIVMWISAIYMAQRLLTIIMAK</sequence>
<dbReference type="Pfam" id="PF01810">
    <property type="entry name" value="LysE"/>
    <property type="match status" value="1"/>
</dbReference>
<evidence type="ECO:0000256" key="4">
    <source>
        <dbReference type="ARBA" id="ARBA00022989"/>
    </source>
</evidence>
<dbReference type="STRING" id="525904.Tter_0902"/>
<accession>D1CFW3</accession>
<evidence type="ECO:0000313" key="7">
    <source>
        <dbReference type="EMBL" id="ACZ41819.1"/>
    </source>
</evidence>
<feature type="transmembrane region" description="Helical" evidence="6">
    <location>
        <begin position="69"/>
        <end position="91"/>
    </location>
</feature>
<dbReference type="RefSeq" id="WP_012874854.1">
    <property type="nucleotide sequence ID" value="NC_013525.1"/>
</dbReference>
<reference evidence="8" key="1">
    <citation type="journal article" date="2010" name="Stand. Genomic Sci.">
        <title>Complete genome sequence of 'Thermobaculum terrenum' type strain (YNP1).</title>
        <authorList>
            <person name="Kiss H."/>
            <person name="Cleland D."/>
            <person name="Lapidus A."/>
            <person name="Lucas S."/>
            <person name="Glavina Del Rio T."/>
            <person name="Nolan M."/>
            <person name="Tice H."/>
            <person name="Han C."/>
            <person name="Goodwin L."/>
            <person name="Pitluck S."/>
            <person name="Liolios K."/>
            <person name="Ivanova N."/>
            <person name="Mavromatis K."/>
            <person name="Ovchinnikova G."/>
            <person name="Pati A."/>
            <person name="Chen A."/>
            <person name="Palaniappan K."/>
            <person name="Land M."/>
            <person name="Hauser L."/>
            <person name="Chang Y."/>
            <person name="Jeffries C."/>
            <person name="Lu M."/>
            <person name="Brettin T."/>
            <person name="Detter J."/>
            <person name="Goker M."/>
            <person name="Tindall B."/>
            <person name="Beck B."/>
            <person name="McDermott T."/>
            <person name="Woyke T."/>
            <person name="Bristow J."/>
            <person name="Eisen J."/>
            <person name="Markowitz V."/>
            <person name="Hugenholtz P."/>
            <person name="Kyrpides N."/>
            <person name="Klenk H."/>
            <person name="Cheng J."/>
        </authorList>
    </citation>
    <scope>NUCLEOTIDE SEQUENCE [LARGE SCALE GENOMIC DNA]</scope>
    <source>
        <strain evidence="8">ATCC BAA-798 / YNP1</strain>
    </source>
</reference>
<keyword evidence="4 6" id="KW-1133">Transmembrane helix</keyword>
<evidence type="ECO:0000256" key="2">
    <source>
        <dbReference type="ARBA" id="ARBA00022475"/>
    </source>
</evidence>
<organism evidence="7 8">
    <name type="scientific">Thermobaculum terrenum (strain ATCC BAA-798 / CCMEE 7001 / YNP1)</name>
    <dbReference type="NCBI Taxonomy" id="525904"/>
    <lineage>
        <taxon>Bacteria</taxon>
        <taxon>Bacillati</taxon>
        <taxon>Chloroflexota</taxon>
        <taxon>Chloroflexia</taxon>
        <taxon>Candidatus Thermobaculales</taxon>
        <taxon>Candidatus Thermobaculaceae</taxon>
        <taxon>Thermobaculum</taxon>
    </lineage>
</organism>
<dbReference type="InterPro" id="IPR001123">
    <property type="entry name" value="LeuE-type"/>
</dbReference>
<dbReference type="PANTHER" id="PTHR30086:SF20">
    <property type="entry name" value="ARGININE EXPORTER PROTEIN ARGO-RELATED"/>
    <property type="match status" value="1"/>
</dbReference>
<proteinExistence type="predicted"/>
<comment type="subcellular location">
    <subcellularLocation>
        <location evidence="1">Cell membrane</location>
        <topology evidence="1">Multi-pass membrane protein</topology>
    </subcellularLocation>
</comment>
<feature type="transmembrane region" description="Helical" evidence="6">
    <location>
        <begin position="39"/>
        <end position="63"/>
    </location>
</feature>
<keyword evidence="2" id="KW-1003">Cell membrane</keyword>
<dbReference type="GO" id="GO:0005886">
    <property type="term" value="C:plasma membrane"/>
    <property type="evidence" value="ECO:0007669"/>
    <property type="project" value="UniProtKB-SubCell"/>
</dbReference>
<gene>
    <name evidence="7" type="ordered locus">Tter_0902</name>
</gene>
<dbReference type="GO" id="GO:0015171">
    <property type="term" value="F:amino acid transmembrane transporter activity"/>
    <property type="evidence" value="ECO:0007669"/>
    <property type="project" value="TreeGrafter"/>
</dbReference>
<keyword evidence="8" id="KW-1185">Reference proteome</keyword>
<keyword evidence="5 6" id="KW-0472">Membrane</keyword>
<name>D1CFW3_THET1</name>
<dbReference type="Proteomes" id="UP000000323">
    <property type="component" value="Chromosome 1"/>
</dbReference>
<evidence type="ECO:0000313" key="8">
    <source>
        <dbReference type="Proteomes" id="UP000000323"/>
    </source>
</evidence>
<dbReference type="HOGENOM" id="CLU_087840_4_0_0"/>
<evidence type="ECO:0000256" key="6">
    <source>
        <dbReference type="SAM" id="Phobius"/>
    </source>
</evidence>
<feature type="transmembrane region" description="Helical" evidence="6">
    <location>
        <begin position="189"/>
        <end position="208"/>
    </location>
</feature>
<dbReference type="EMBL" id="CP001825">
    <property type="protein sequence ID" value="ACZ41819.1"/>
    <property type="molecule type" value="Genomic_DNA"/>
</dbReference>
<feature type="transmembrane region" description="Helical" evidence="6">
    <location>
        <begin position="149"/>
        <end position="168"/>
    </location>
</feature>
<dbReference type="AlphaFoldDB" id="D1CFW3"/>
<evidence type="ECO:0000256" key="1">
    <source>
        <dbReference type="ARBA" id="ARBA00004651"/>
    </source>
</evidence>
<protein>
    <submittedName>
        <fullName evidence="7">Lysine exporter protein (LYSE/YGGA)</fullName>
    </submittedName>
</protein>
<evidence type="ECO:0000256" key="3">
    <source>
        <dbReference type="ARBA" id="ARBA00022692"/>
    </source>
</evidence>
<dbReference type="KEGG" id="ttr:Tter_0902"/>